<dbReference type="Proteomes" id="UP001521785">
    <property type="component" value="Unassembled WGS sequence"/>
</dbReference>
<reference evidence="1 2" key="1">
    <citation type="submission" date="2024-02" db="EMBL/GenBank/DDBJ databases">
        <title>De novo assembly and annotation of 12 fungi associated with fruit tree decline syndrome in Ontario, Canada.</title>
        <authorList>
            <person name="Sulman M."/>
            <person name="Ellouze W."/>
            <person name="Ilyukhin E."/>
        </authorList>
    </citation>
    <scope>NUCLEOTIDE SEQUENCE [LARGE SCALE GENOMIC DNA]</scope>
    <source>
        <strain evidence="1 2">M42-189</strain>
    </source>
</reference>
<proteinExistence type="predicted"/>
<evidence type="ECO:0000313" key="2">
    <source>
        <dbReference type="Proteomes" id="UP001521785"/>
    </source>
</evidence>
<evidence type="ECO:0000313" key="1">
    <source>
        <dbReference type="EMBL" id="KAL1597280.1"/>
    </source>
</evidence>
<protein>
    <submittedName>
        <fullName evidence="1">Uncharacterized protein</fullName>
    </submittedName>
</protein>
<organism evidence="1 2">
    <name type="scientific">Paraconiothyrium brasiliense</name>
    <dbReference type="NCBI Taxonomy" id="300254"/>
    <lineage>
        <taxon>Eukaryota</taxon>
        <taxon>Fungi</taxon>
        <taxon>Dikarya</taxon>
        <taxon>Ascomycota</taxon>
        <taxon>Pezizomycotina</taxon>
        <taxon>Dothideomycetes</taxon>
        <taxon>Pleosporomycetidae</taxon>
        <taxon>Pleosporales</taxon>
        <taxon>Massarineae</taxon>
        <taxon>Didymosphaeriaceae</taxon>
        <taxon>Paraconiothyrium</taxon>
    </lineage>
</organism>
<gene>
    <name evidence="1" type="ORF">SLS60_008864</name>
</gene>
<accession>A0ABR3QYN4</accession>
<name>A0ABR3QYN4_9PLEO</name>
<keyword evidence="2" id="KW-1185">Reference proteome</keyword>
<dbReference type="EMBL" id="JAKJXO020000013">
    <property type="protein sequence ID" value="KAL1597280.1"/>
    <property type="molecule type" value="Genomic_DNA"/>
</dbReference>
<comment type="caution">
    <text evidence="1">The sequence shown here is derived from an EMBL/GenBank/DDBJ whole genome shotgun (WGS) entry which is preliminary data.</text>
</comment>
<sequence>MAIKDQQAVLPLEGARSLEGLDPSSAEIDSYDYLTRSLTELQYLVKSSLGDKASSTTKLPKRLPYPTDWLPYQLKEQQELNEEFLKDIEQSLGIQ</sequence>